<dbReference type="HOGENOM" id="CLU_058499_0_0_1"/>
<reference evidence="2" key="2">
    <citation type="submission" date="2015-01" db="EMBL/GenBank/DDBJ databases">
        <title>Evolutionary Origins and Diversification of the Mycorrhizal Mutualists.</title>
        <authorList>
            <consortium name="DOE Joint Genome Institute"/>
            <consortium name="Mycorrhizal Genomics Consortium"/>
            <person name="Kohler A."/>
            <person name="Kuo A."/>
            <person name="Nagy L.G."/>
            <person name="Floudas D."/>
            <person name="Copeland A."/>
            <person name="Barry K.W."/>
            <person name="Cichocki N."/>
            <person name="Veneault-Fourrey C."/>
            <person name="LaButti K."/>
            <person name="Lindquist E.A."/>
            <person name="Lipzen A."/>
            <person name="Lundell T."/>
            <person name="Morin E."/>
            <person name="Murat C."/>
            <person name="Riley R."/>
            <person name="Ohm R."/>
            <person name="Sun H."/>
            <person name="Tunlid A."/>
            <person name="Henrissat B."/>
            <person name="Grigoriev I.V."/>
            <person name="Hibbett D.S."/>
            <person name="Martin F."/>
        </authorList>
    </citation>
    <scope>NUCLEOTIDE SEQUENCE [LARGE SCALE GENOMIC DNA]</scope>
    <source>
        <strain evidence="2">F 1598</strain>
    </source>
</reference>
<organism evidence="1 2">
    <name type="scientific">Piloderma croceum (strain F 1598)</name>
    <dbReference type="NCBI Taxonomy" id="765440"/>
    <lineage>
        <taxon>Eukaryota</taxon>
        <taxon>Fungi</taxon>
        <taxon>Dikarya</taxon>
        <taxon>Basidiomycota</taxon>
        <taxon>Agaricomycotina</taxon>
        <taxon>Agaricomycetes</taxon>
        <taxon>Agaricomycetidae</taxon>
        <taxon>Atheliales</taxon>
        <taxon>Atheliaceae</taxon>
        <taxon>Piloderma</taxon>
    </lineage>
</organism>
<dbReference type="STRING" id="765440.A0A0C3F6U3"/>
<dbReference type="Proteomes" id="UP000054166">
    <property type="component" value="Unassembled WGS sequence"/>
</dbReference>
<accession>A0A0C3F6U3</accession>
<dbReference type="InParanoid" id="A0A0C3F6U3"/>
<protein>
    <submittedName>
        <fullName evidence="1">Uncharacterized protein</fullName>
    </submittedName>
</protein>
<dbReference type="Gene3D" id="2.60.120.260">
    <property type="entry name" value="Galactose-binding domain-like"/>
    <property type="match status" value="2"/>
</dbReference>
<dbReference type="EMBL" id="KN833044">
    <property type="protein sequence ID" value="KIM75629.1"/>
    <property type="molecule type" value="Genomic_DNA"/>
</dbReference>
<evidence type="ECO:0000313" key="2">
    <source>
        <dbReference type="Proteomes" id="UP000054166"/>
    </source>
</evidence>
<gene>
    <name evidence="1" type="ORF">PILCRDRAFT_13409</name>
</gene>
<name>A0A0C3F6U3_PILCF</name>
<keyword evidence="2" id="KW-1185">Reference proteome</keyword>
<dbReference type="AlphaFoldDB" id="A0A0C3F6U3"/>
<sequence>MPTKNMTIDNINPLIDYSPKGAWSEGNISDNYFPNYSNGGTFTLSVYTGANATFSFNGTAIWLFGAKRANHGLYNITLDGQTTTMNGYSPGTGIYQTPLFTQTHLTNTLHTITLTNAGLNSTYPFSNFLDLDYITWESTYGIGSKQVKETTLQDSDSSFSYQPQGSWNTSPEFLSFFFGQSGHATTTAEASMTLTFSGDTVQIFGTVGPKDAPYSVQLDNGSPLTFNATKYKAYQQVLLYYADNLGPGSHNVKITNKPALPGESLNINYALVDITLSLG</sequence>
<dbReference type="OrthoDB" id="3258237at2759"/>
<reference evidence="1 2" key="1">
    <citation type="submission" date="2014-04" db="EMBL/GenBank/DDBJ databases">
        <authorList>
            <consortium name="DOE Joint Genome Institute"/>
            <person name="Kuo A."/>
            <person name="Tarkka M."/>
            <person name="Buscot F."/>
            <person name="Kohler A."/>
            <person name="Nagy L.G."/>
            <person name="Floudas D."/>
            <person name="Copeland A."/>
            <person name="Barry K.W."/>
            <person name="Cichocki N."/>
            <person name="Veneault-Fourrey C."/>
            <person name="LaButti K."/>
            <person name="Lindquist E.A."/>
            <person name="Lipzen A."/>
            <person name="Lundell T."/>
            <person name="Morin E."/>
            <person name="Murat C."/>
            <person name="Sun H."/>
            <person name="Tunlid A."/>
            <person name="Henrissat B."/>
            <person name="Grigoriev I.V."/>
            <person name="Hibbett D.S."/>
            <person name="Martin F."/>
            <person name="Nordberg H.P."/>
            <person name="Cantor M.N."/>
            <person name="Hua S.X."/>
        </authorList>
    </citation>
    <scope>NUCLEOTIDE SEQUENCE [LARGE SCALE GENOMIC DNA]</scope>
    <source>
        <strain evidence="1 2">F 1598</strain>
    </source>
</reference>
<evidence type="ECO:0000313" key="1">
    <source>
        <dbReference type="EMBL" id="KIM75629.1"/>
    </source>
</evidence>
<proteinExistence type="predicted"/>